<sequence>MDGFSRLVPSARGLLIFEAAARRGSFTAAAAEFNISQPSVSRNIAQLEAALGVTLFERRASGLTLTGDGRDLHGAVHDGLERIGEALLRIRARTRPSRQVVTLSLSGSFVAHWLLPRLGRFNATFPEVDLRFDLIPGILRAIPDTVDLATRILPDDGQYHRWDLAPEIILPVCSPAYHRTRGPWVEGAREGHAFLHLSEHSPKLWGAGSGKGGPGKGAPGKGAPGIWHEFSDYAIILQAALNGEGIALGWVSVVASALIAGTLVPASDWRLGTGRFHTLLAPKARPLDTVVAAIAEWLAAESAEDVERLSESAAWRSLTPREAATA</sequence>
<dbReference type="InterPro" id="IPR058163">
    <property type="entry name" value="LysR-type_TF_proteobact-type"/>
</dbReference>
<dbReference type="PANTHER" id="PTHR30537">
    <property type="entry name" value="HTH-TYPE TRANSCRIPTIONAL REGULATOR"/>
    <property type="match status" value="1"/>
</dbReference>
<dbReference type="InterPro" id="IPR005119">
    <property type="entry name" value="LysR_subst-bd"/>
</dbReference>
<reference evidence="6 7" key="1">
    <citation type="submission" date="2019-06" db="EMBL/GenBank/DDBJ databases">
        <title>Genome of Methylobacterium sp. 17Sr1-39.</title>
        <authorList>
            <person name="Seo T."/>
        </authorList>
    </citation>
    <scope>NUCLEOTIDE SEQUENCE [LARGE SCALE GENOMIC DNA]</scope>
    <source>
        <strain evidence="6 7">17Sr1-39</strain>
    </source>
</reference>
<evidence type="ECO:0000313" key="6">
    <source>
        <dbReference type="EMBL" id="TNC09986.1"/>
    </source>
</evidence>
<dbReference type="GO" id="GO:0006351">
    <property type="term" value="P:DNA-templated transcription"/>
    <property type="evidence" value="ECO:0007669"/>
    <property type="project" value="TreeGrafter"/>
</dbReference>
<proteinExistence type="inferred from homology"/>
<keyword evidence="7" id="KW-1185">Reference proteome</keyword>
<dbReference type="Gene3D" id="3.40.190.10">
    <property type="entry name" value="Periplasmic binding protein-like II"/>
    <property type="match status" value="2"/>
</dbReference>
<evidence type="ECO:0000256" key="4">
    <source>
        <dbReference type="ARBA" id="ARBA00023163"/>
    </source>
</evidence>
<dbReference type="InterPro" id="IPR000847">
    <property type="entry name" value="LysR_HTH_N"/>
</dbReference>
<evidence type="ECO:0000313" key="7">
    <source>
        <dbReference type="Proteomes" id="UP000305267"/>
    </source>
</evidence>
<dbReference type="InterPro" id="IPR036388">
    <property type="entry name" value="WH-like_DNA-bd_sf"/>
</dbReference>
<protein>
    <submittedName>
        <fullName evidence="6">LysR family transcriptional regulator</fullName>
    </submittedName>
</protein>
<keyword evidence="4" id="KW-0804">Transcription</keyword>
<dbReference type="SUPFAM" id="SSF46785">
    <property type="entry name" value="Winged helix' DNA-binding domain"/>
    <property type="match status" value="1"/>
</dbReference>
<evidence type="ECO:0000256" key="1">
    <source>
        <dbReference type="ARBA" id="ARBA00009437"/>
    </source>
</evidence>
<dbReference type="EMBL" id="VDDA01000014">
    <property type="protein sequence ID" value="TNC09986.1"/>
    <property type="molecule type" value="Genomic_DNA"/>
</dbReference>
<dbReference type="GO" id="GO:0003700">
    <property type="term" value="F:DNA-binding transcription factor activity"/>
    <property type="evidence" value="ECO:0007669"/>
    <property type="project" value="InterPro"/>
</dbReference>
<comment type="similarity">
    <text evidence="1">Belongs to the LysR transcriptional regulatory family.</text>
</comment>
<dbReference type="RefSeq" id="WP_139038300.1">
    <property type="nucleotide sequence ID" value="NZ_VDDA01000014.1"/>
</dbReference>
<dbReference type="Pfam" id="PF00126">
    <property type="entry name" value="HTH_1"/>
    <property type="match status" value="1"/>
</dbReference>
<name>A0A5C4LEF0_9HYPH</name>
<comment type="caution">
    <text evidence="6">The sequence shown here is derived from an EMBL/GenBank/DDBJ whole genome shotgun (WGS) entry which is preliminary data.</text>
</comment>
<dbReference type="Pfam" id="PF03466">
    <property type="entry name" value="LysR_substrate"/>
    <property type="match status" value="1"/>
</dbReference>
<dbReference type="PRINTS" id="PR00039">
    <property type="entry name" value="HTHLYSR"/>
</dbReference>
<organism evidence="6 7">
    <name type="scientific">Methylobacterium terricola</name>
    <dbReference type="NCBI Taxonomy" id="2583531"/>
    <lineage>
        <taxon>Bacteria</taxon>
        <taxon>Pseudomonadati</taxon>
        <taxon>Pseudomonadota</taxon>
        <taxon>Alphaproteobacteria</taxon>
        <taxon>Hyphomicrobiales</taxon>
        <taxon>Methylobacteriaceae</taxon>
        <taxon>Methylobacterium</taxon>
    </lineage>
</organism>
<dbReference type="Proteomes" id="UP000305267">
    <property type="component" value="Unassembled WGS sequence"/>
</dbReference>
<evidence type="ECO:0000256" key="3">
    <source>
        <dbReference type="ARBA" id="ARBA00023125"/>
    </source>
</evidence>
<accession>A0A5C4LEF0</accession>
<dbReference type="InterPro" id="IPR036390">
    <property type="entry name" value="WH_DNA-bd_sf"/>
</dbReference>
<dbReference type="PROSITE" id="PS50931">
    <property type="entry name" value="HTH_LYSR"/>
    <property type="match status" value="1"/>
</dbReference>
<dbReference type="AlphaFoldDB" id="A0A5C4LEF0"/>
<evidence type="ECO:0000256" key="2">
    <source>
        <dbReference type="ARBA" id="ARBA00023015"/>
    </source>
</evidence>
<evidence type="ECO:0000259" key="5">
    <source>
        <dbReference type="PROSITE" id="PS50931"/>
    </source>
</evidence>
<dbReference type="SUPFAM" id="SSF53850">
    <property type="entry name" value="Periplasmic binding protein-like II"/>
    <property type="match status" value="1"/>
</dbReference>
<dbReference type="Gene3D" id="1.10.10.10">
    <property type="entry name" value="Winged helix-like DNA-binding domain superfamily/Winged helix DNA-binding domain"/>
    <property type="match status" value="1"/>
</dbReference>
<keyword evidence="3" id="KW-0238">DNA-binding</keyword>
<feature type="domain" description="HTH lysR-type" evidence="5">
    <location>
        <begin position="9"/>
        <end position="66"/>
    </location>
</feature>
<gene>
    <name evidence="6" type="ORF">FF100_24015</name>
</gene>
<keyword evidence="2" id="KW-0805">Transcription regulation</keyword>
<dbReference type="GO" id="GO:0043565">
    <property type="term" value="F:sequence-specific DNA binding"/>
    <property type="evidence" value="ECO:0007669"/>
    <property type="project" value="TreeGrafter"/>
</dbReference>
<dbReference type="OrthoDB" id="9804958at2"/>
<dbReference type="PANTHER" id="PTHR30537:SF74">
    <property type="entry name" value="HTH-TYPE TRANSCRIPTIONAL REGULATOR TRPI"/>
    <property type="match status" value="1"/>
</dbReference>